<dbReference type="Pfam" id="PF05729">
    <property type="entry name" value="NACHT"/>
    <property type="match status" value="1"/>
</dbReference>
<dbReference type="PROSITE" id="PS50837">
    <property type="entry name" value="NACHT"/>
    <property type="match status" value="1"/>
</dbReference>
<reference evidence="3 4" key="1">
    <citation type="journal article" date="2019" name="Int. J. Syst. Evol. Microbiol.">
        <title>Thermogemmatispora aurantia sp. nov. and Thermogemmatispora argillosa sp. nov., within the class Ktedonobacteria, and emended description of the genus Thermogemmatispora.</title>
        <authorList>
            <person name="Zheng Y."/>
            <person name="Wang C.M."/>
            <person name="Sakai Y."/>
            <person name="Abe K."/>
            <person name="Yokota A."/>
            <person name="Yabe S."/>
        </authorList>
    </citation>
    <scope>NUCLEOTIDE SEQUENCE [LARGE SCALE GENOMIC DNA]</scope>
    <source>
        <strain evidence="3 4">A1-2</strain>
    </source>
</reference>
<dbReference type="InterPro" id="IPR007111">
    <property type="entry name" value="NACHT_NTPase"/>
</dbReference>
<dbReference type="AlphaFoldDB" id="A0A5J4KDR6"/>
<dbReference type="PROSITE" id="PS50104">
    <property type="entry name" value="TIR"/>
    <property type="match status" value="1"/>
</dbReference>
<organism evidence="3 4">
    <name type="scientific">Thermogemmatispora aurantia</name>
    <dbReference type="NCBI Taxonomy" id="2045279"/>
    <lineage>
        <taxon>Bacteria</taxon>
        <taxon>Bacillati</taxon>
        <taxon>Chloroflexota</taxon>
        <taxon>Ktedonobacteria</taxon>
        <taxon>Thermogemmatisporales</taxon>
        <taxon>Thermogemmatisporaceae</taxon>
        <taxon>Thermogemmatispora</taxon>
    </lineage>
</organism>
<proteinExistence type="predicted"/>
<dbReference type="InterPro" id="IPR011030">
    <property type="entry name" value="Lipovitellin_superhlx_dom"/>
</dbReference>
<sequence length="1224" mass="139373">MTAAETKTALVFLCAAARDRRFVEELRNHLQTPALRSRLRCFASLDVPAGRVPSQEVGQAARQAQVAVVLVSAELLSGRNEEQKELNVLWRRGQMGGLLLIPVRARACPLEGTPLEKLKFMNEKSCAELRRAERDQLWVRVVKAICAVLEADEEGQAEAAREMGKEGLEALCTRVEERYRRALLGDRSLTLLQVLGMRTAFPIERIYIRLRLHEKPEIRYLGPEEQGEQFDHLHVRRRQRRRLERRFGEALEPQEAVHRHSRCVILGDPGAGKTTLLRHLAICILRGEAPALPPVPIYLSLNAFAASGQENLLTYAVWRLTRDYRDYGLEEEEVALYLRTRLEEGKTLFLLDALDETLIGESPEEAGQSYRRVVEAVQRLANRSAVVVTARRAGYRLHRRLTGFDELDVLDFRQQEIEQFVQRWFAQEGNGRPEARAEGKRLLDELLQQPHLLTLAANPLLLTLIVLLYEESGELPARRAALYRECVTLLLERWDRERDIRRMGSPVHLRPDHHRHLLYELAWHMHARGWRYAPRAALEEWIAEFLPRLWQTGGPDLARQVLEALSDDSGLLREQGQDLYGFLHLTLQEYCAACYVSESGSVELLLPYLGDPWWEEVTLLYAGAVNDATPLFRALLNGSKKAPPEDLFHSKLLLAGRCLLAQPLLRDRPKLRYELPKRLLDELERTPYRLMEKKLVEILAMLGRVYGEPVLGSGDETIKNRLLDILKYRNLFLMNMVKNFFRQKDNKVRNFTLTDYLGNIIDNCHEEIDDDDNMIINDKSVKQLRIGRHPSQDRKLELLIQRLEKQNIDEKVMINLLSKMRQLYNINKKIEFLLTLVRTEGLTARFRSDCVMLLAGMLGSYGDEKAIKILLSLVKDEKLPEKMRCNCIGALTSILRKSYNKKVIDFIISLVRNRNASIDMRQKCVEGLAKVLGGRGDGEAIEVLLSLVRDERLAIVLRLVCVEELGHLAKEVPLAQTEALAALANLSLHSEVRAALALALGQSENRTLAAPLRVCWQREQDERLKRTLLLALVCLDDLDLSVLAEAEELALQGHPDRLSSSESALWESHLPEYLVRHSGAETLGHLLRRSRFARGQLSLSLIEAIEAAERRDLVPVLLDVLEHSSMKAALISLRGAKLQSIIQVISQLGETPEVARRLLALFQKAVIDSNLPVGYWVVDCLFEALWHVTRRAGLLVVERPRGSQRYVLLPRRGSSPADGLPNLS</sequence>
<dbReference type="Pfam" id="PF13676">
    <property type="entry name" value="TIR_2"/>
    <property type="match status" value="1"/>
</dbReference>
<dbReference type="SUPFAM" id="SSF52200">
    <property type="entry name" value="Toll/Interleukin receptor TIR domain"/>
    <property type="match status" value="1"/>
</dbReference>
<feature type="domain" description="TIR" evidence="1">
    <location>
        <begin position="7"/>
        <end position="145"/>
    </location>
</feature>
<dbReference type="SUPFAM" id="SSF48371">
    <property type="entry name" value="ARM repeat"/>
    <property type="match status" value="1"/>
</dbReference>
<dbReference type="SMART" id="SM00567">
    <property type="entry name" value="EZ_HEAT"/>
    <property type="match status" value="4"/>
</dbReference>
<name>A0A5J4KDR6_9CHLR</name>
<dbReference type="InterPro" id="IPR027417">
    <property type="entry name" value="P-loop_NTPase"/>
</dbReference>
<gene>
    <name evidence="3" type="ORF">KTAU_33760</name>
</gene>
<protein>
    <submittedName>
        <fullName evidence="3">Uncharacterized protein</fullName>
    </submittedName>
</protein>
<feature type="domain" description="NACHT" evidence="2">
    <location>
        <begin position="261"/>
        <end position="356"/>
    </location>
</feature>
<dbReference type="Gene3D" id="3.40.50.300">
    <property type="entry name" value="P-loop containing nucleotide triphosphate hydrolases"/>
    <property type="match status" value="1"/>
</dbReference>
<dbReference type="RefSeq" id="WP_151729321.1">
    <property type="nucleotide sequence ID" value="NZ_BKZV01000005.1"/>
</dbReference>
<dbReference type="EMBL" id="BKZV01000005">
    <property type="protein sequence ID" value="GER84740.1"/>
    <property type="molecule type" value="Genomic_DNA"/>
</dbReference>
<keyword evidence="4" id="KW-1185">Reference proteome</keyword>
<dbReference type="Proteomes" id="UP000334820">
    <property type="component" value="Unassembled WGS sequence"/>
</dbReference>
<accession>A0A5J4KDR6</accession>
<comment type="caution">
    <text evidence="3">The sequence shown here is derived from an EMBL/GenBank/DDBJ whole genome shotgun (WGS) entry which is preliminary data.</text>
</comment>
<dbReference type="SUPFAM" id="SSF52540">
    <property type="entry name" value="P-loop containing nucleoside triphosphate hydrolases"/>
    <property type="match status" value="1"/>
</dbReference>
<dbReference type="Gene3D" id="3.40.50.10140">
    <property type="entry name" value="Toll/interleukin-1 receptor homology (TIR) domain"/>
    <property type="match status" value="1"/>
</dbReference>
<dbReference type="InterPro" id="IPR035897">
    <property type="entry name" value="Toll_tir_struct_dom_sf"/>
</dbReference>
<evidence type="ECO:0000259" key="2">
    <source>
        <dbReference type="PROSITE" id="PS50837"/>
    </source>
</evidence>
<dbReference type="InterPro" id="IPR000157">
    <property type="entry name" value="TIR_dom"/>
</dbReference>
<dbReference type="InterPro" id="IPR016024">
    <property type="entry name" value="ARM-type_fold"/>
</dbReference>
<evidence type="ECO:0000313" key="4">
    <source>
        <dbReference type="Proteomes" id="UP000334820"/>
    </source>
</evidence>
<dbReference type="GO" id="GO:0007165">
    <property type="term" value="P:signal transduction"/>
    <property type="evidence" value="ECO:0007669"/>
    <property type="project" value="InterPro"/>
</dbReference>
<dbReference type="InterPro" id="IPR004155">
    <property type="entry name" value="PBS_lyase_HEAT"/>
</dbReference>
<evidence type="ECO:0000313" key="3">
    <source>
        <dbReference type="EMBL" id="GER84740.1"/>
    </source>
</evidence>
<dbReference type="PANTHER" id="PTHR46844:SF1">
    <property type="entry name" value="SLR5058 PROTEIN"/>
    <property type="match status" value="1"/>
</dbReference>
<dbReference type="PANTHER" id="PTHR46844">
    <property type="entry name" value="SLR5058 PROTEIN"/>
    <property type="match status" value="1"/>
</dbReference>
<dbReference type="Gene3D" id="1.25.10.20">
    <property type="entry name" value="Vitellinogen, superhelical"/>
    <property type="match status" value="1"/>
</dbReference>
<evidence type="ECO:0000259" key="1">
    <source>
        <dbReference type="PROSITE" id="PS50104"/>
    </source>
</evidence>